<evidence type="ECO:0000259" key="3">
    <source>
        <dbReference type="PROSITE" id="PS50229"/>
    </source>
</evidence>
<dbReference type="InterPro" id="IPR000697">
    <property type="entry name" value="WH1/EVH1_dom"/>
</dbReference>
<name>A0A0C3PRP8_PHLG1</name>
<dbReference type="PROSITE" id="PS50108">
    <property type="entry name" value="CRIB"/>
    <property type="match status" value="1"/>
</dbReference>
<evidence type="ECO:0008006" key="6">
    <source>
        <dbReference type="Google" id="ProtNLM"/>
    </source>
</evidence>
<feature type="compositionally biased region" description="Basic residues" evidence="1">
    <location>
        <begin position="237"/>
        <end position="252"/>
    </location>
</feature>
<dbReference type="Proteomes" id="UP000053257">
    <property type="component" value="Unassembled WGS sequence"/>
</dbReference>
<proteinExistence type="predicted"/>
<dbReference type="AlphaFoldDB" id="A0A0C3PRP8"/>
<organism evidence="4 5">
    <name type="scientific">Phlebiopsis gigantea (strain 11061_1 CR5-6)</name>
    <name type="common">White-rot fungus</name>
    <name type="synonym">Peniophora gigantea</name>
    <dbReference type="NCBI Taxonomy" id="745531"/>
    <lineage>
        <taxon>Eukaryota</taxon>
        <taxon>Fungi</taxon>
        <taxon>Dikarya</taxon>
        <taxon>Basidiomycota</taxon>
        <taxon>Agaricomycotina</taxon>
        <taxon>Agaricomycetes</taxon>
        <taxon>Polyporales</taxon>
        <taxon>Phanerochaetaceae</taxon>
        <taxon>Phlebiopsis</taxon>
    </lineage>
</organism>
<feature type="domain" description="CRIB" evidence="2">
    <location>
        <begin position="175"/>
        <end position="190"/>
    </location>
</feature>
<accession>A0A0C3PRP8</accession>
<evidence type="ECO:0000313" key="4">
    <source>
        <dbReference type="EMBL" id="KIP09948.1"/>
    </source>
</evidence>
<dbReference type="Pfam" id="PF00568">
    <property type="entry name" value="WH1"/>
    <property type="match status" value="1"/>
</dbReference>
<gene>
    <name evidence="4" type="ORF">PHLGIDRAFT_115932</name>
</gene>
<dbReference type="SMART" id="SM00461">
    <property type="entry name" value="WH1"/>
    <property type="match status" value="1"/>
</dbReference>
<dbReference type="CDD" id="cd01205">
    <property type="entry name" value="EVH1_WASP-like"/>
    <property type="match status" value="1"/>
</dbReference>
<dbReference type="InterPro" id="IPR000095">
    <property type="entry name" value="CRIB_dom"/>
</dbReference>
<dbReference type="InterPro" id="IPR011993">
    <property type="entry name" value="PH-like_dom_sf"/>
</dbReference>
<evidence type="ECO:0000256" key="1">
    <source>
        <dbReference type="SAM" id="MobiDB-lite"/>
    </source>
</evidence>
<sequence>MFSNSRSSSSTTLSEDVKRNMLSCLPADSKVLATASAKVYHAPFNNKSDEWTFSGLSGTMVFGRNRLTMHADRKLGRGLGESSEQTYWFRLVDPSKGLVWIHQIPQALDYGLDKPFFHTFSGKSRMFGFRFDDDADASRFLKKVASHVRPPAARGRKQRLAQLALPPKRLAPALVSAPAPGSFVHVAHVGFDARGEVEASHAVGPGWRMMLGELPGFGAKPPAAAAATDDAKPSGTQKKRGPVRRKPVVAFA</sequence>
<evidence type="ECO:0000259" key="2">
    <source>
        <dbReference type="PROSITE" id="PS50108"/>
    </source>
</evidence>
<dbReference type="STRING" id="745531.A0A0C3PRP8"/>
<protein>
    <recommendedName>
        <fullName evidence="6">WH1 domain-containing protein</fullName>
    </recommendedName>
</protein>
<dbReference type="OrthoDB" id="8963340at2759"/>
<feature type="region of interest" description="Disordered" evidence="1">
    <location>
        <begin position="220"/>
        <end position="252"/>
    </location>
</feature>
<dbReference type="Gene3D" id="2.30.29.30">
    <property type="entry name" value="Pleckstrin-homology domain (PH domain)/Phosphotyrosine-binding domain (PTB)"/>
    <property type="match status" value="1"/>
</dbReference>
<dbReference type="SUPFAM" id="SSF50729">
    <property type="entry name" value="PH domain-like"/>
    <property type="match status" value="1"/>
</dbReference>
<dbReference type="InterPro" id="IPR033927">
    <property type="entry name" value="WASPfam_EVH1"/>
</dbReference>
<dbReference type="HOGENOM" id="CLU_015385_2_0_1"/>
<feature type="domain" description="WH1" evidence="3">
    <location>
        <begin position="25"/>
        <end position="151"/>
    </location>
</feature>
<keyword evidence="5" id="KW-1185">Reference proteome</keyword>
<evidence type="ECO:0000313" key="5">
    <source>
        <dbReference type="Proteomes" id="UP000053257"/>
    </source>
</evidence>
<reference evidence="4 5" key="1">
    <citation type="journal article" date="2014" name="PLoS Genet.">
        <title>Analysis of the Phlebiopsis gigantea genome, transcriptome and secretome provides insight into its pioneer colonization strategies of wood.</title>
        <authorList>
            <person name="Hori C."/>
            <person name="Ishida T."/>
            <person name="Igarashi K."/>
            <person name="Samejima M."/>
            <person name="Suzuki H."/>
            <person name="Master E."/>
            <person name="Ferreira P."/>
            <person name="Ruiz-Duenas F.J."/>
            <person name="Held B."/>
            <person name="Canessa P."/>
            <person name="Larrondo L.F."/>
            <person name="Schmoll M."/>
            <person name="Druzhinina I.S."/>
            <person name="Kubicek C.P."/>
            <person name="Gaskell J.A."/>
            <person name="Kersten P."/>
            <person name="St John F."/>
            <person name="Glasner J."/>
            <person name="Sabat G."/>
            <person name="Splinter BonDurant S."/>
            <person name="Syed K."/>
            <person name="Yadav J."/>
            <person name="Mgbeahuruike A.C."/>
            <person name="Kovalchuk A."/>
            <person name="Asiegbu F.O."/>
            <person name="Lackner G."/>
            <person name="Hoffmeister D."/>
            <person name="Rencoret J."/>
            <person name="Gutierrez A."/>
            <person name="Sun H."/>
            <person name="Lindquist E."/>
            <person name="Barry K."/>
            <person name="Riley R."/>
            <person name="Grigoriev I.V."/>
            <person name="Henrissat B."/>
            <person name="Kues U."/>
            <person name="Berka R.M."/>
            <person name="Martinez A.T."/>
            <person name="Covert S.F."/>
            <person name="Blanchette R.A."/>
            <person name="Cullen D."/>
        </authorList>
    </citation>
    <scope>NUCLEOTIDE SEQUENCE [LARGE SCALE GENOMIC DNA]</scope>
    <source>
        <strain evidence="4 5">11061_1 CR5-6</strain>
    </source>
</reference>
<dbReference type="EMBL" id="KN840460">
    <property type="protein sequence ID" value="KIP09948.1"/>
    <property type="molecule type" value="Genomic_DNA"/>
</dbReference>
<dbReference type="PROSITE" id="PS50229">
    <property type="entry name" value="WH1"/>
    <property type="match status" value="1"/>
</dbReference>